<sequence>MINSIGPTGTGAVDTVRSQGVQKSTAVEKVAVKTEAEQVVPNPAADLAAAGPPVDTDKIAKIRAAIQNGSYSLDIQAIANRMIDIDILPRG</sequence>
<dbReference type="GO" id="GO:0044781">
    <property type="term" value="P:bacterial-type flagellum organization"/>
    <property type="evidence" value="ECO:0007669"/>
    <property type="project" value="UniProtKB-KW"/>
</dbReference>
<dbReference type="InterPro" id="IPR007412">
    <property type="entry name" value="FlgM"/>
</dbReference>
<evidence type="ECO:0000256" key="5">
    <source>
        <dbReference type="ARBA" id="ARBA00023015"/>
    </source>
</evidence>
<keyword evidence="11" id="KW-1185">Reference proteome</keyword>
<evidence type="ECO:0000256" key="7">
    <source>
        <dbReference type="ARBA" id="ARBA00024739"/>
    </source>
</evidence>
<gene>
    <name evidence="10" type="primary">flgM</name>
    <name evidence="10" type="ORF">FOY91_21255</name>
</gene>
<evidence type="ECO:0000256" key="6">
    <source>
        <dbReference type="ARBA" id="ARBA00023163"/>
    </source>
</evidence>
<keyword evidence="6" id="KW-0804">Transcription</keyword>
<dbReference type="RefSeq" id="WP_145156059.1">
    <property type="nucleotide sequence ID" value="NZ_VNIM01000202.1"/>
</dbReference>
<evidence type="ECO:0000256" key="3">
    <source>
        <dbReference type="ARBA" id="ARBA00022491"/>
    </source>
</evidence>
<dbReference type="AlphaFoldDB" id="A0A558QR65"/>
<evidence type="ECO:0000256" key="8">
    <source>
        <dbReference type="ARBA" id="ARBA00030117"/>
    </source>
</evidence>
<dbReference type="OrthoDB" id="7584867at2"/>
<feature type="domain" description="Anti-sigma-28 factor FlgM C-terminal" evidence="9">
    <location>
        <begin position="47"/>
        <end position="84"/>
    </location>
</feature>
<proteinExistence type="inferred from homology"/>
<evidence type="ECO:0000313" key="10">
    <source>
        <dbReference type="EMBL" id="TVV69631.1"/>
    </source>
</evidence>
<evidence type="ECO:0000256" key="4">
    <source>
        <dbReference type="ARBA" id="ARBA00022795"/>
    </source>
</evidence>
<dbReference type="InterPro" id="IPR035890">
    <property type="entry name" value="Anti-sigma-28_factor_FlgM_sf"/>
</dbReference>
<dbReference type="EMBL" id="VNIM01000202">
    <property type="protein sequence ID" value="TVV69631.1"/>
    <property type="molecule type" value="Genomic_DNA"/>
</dbReference>
<dbReference type="Proteomes" id="UP000318681">
    <property type="component" value="Unassembled WGS sequence"/>
</dbReference>
<dbReference type="GO" id="GO:0045892">
    <property type="term" value="P:negative regulation of DNA-templated transcription"/>
    <property type="evidence" value="ECO:0007669"/>
    <property type="project" value="InterPro"/>
</dbReference>
<keyword evidence="10" id="KW-0969">Cilium</keyword>
<keyword evidence="10" id="KW-0966">Cell projection</keyword>
<organism evidence="10 11">
    <name type="scientific">Alterirhizorhabdus solaris</name>
    <dbReference type="NCBI Taxonomy" id="2529389"/>
    <lineage>
        <taxon>Bacteria</taxon>
        <taxon>Pseudomonadati</taxon>
        <taxon>Pseudomonadota</taxon>
        <taxon>Alphaproteobacteria</taxon>
        <taxon>Sphingomonadales</taxon>
        <taxon>Rhizorhabdaceae</taxon>
        <taxon>Alterirhizorhabdus</taxon>
    </lineage>
</organism>
<keyword evidence="4" id="KW-1005">Bacterial flagellum biogenesis</keyword>
<protein>
    <recommendedName>
        <fullName evidence="2">Negative regulator of flagellin synthesis</fullName>
    </recommendedName>
    <alternativeName>
        <fullName evidence="8">Anti-sigma-28 factor</fullName>
    </alternativeName>
</protein>
<accession>A0A558QR65</accession>
<evidence type="ECO:0000256" key="2">
    <source>
        <dbReference type="ARBA" id="ARBA00017823"/>
    </source>
</evidence>
<name>A0A558QR65_9SPHN</name>
<comment type="caution">
    <text evidence="10">The sequence shown here is derived from an EMBL/GenBank/DDBJ whole genome shotgun (WGS) entry which is preliminary data.</text>
</comment>
<comment type="similarity">
    <text evidence="1">Belongs to the FlgM family.</text>
</comment>
<comment type="function">
    <text evidence="7">Responsible for the coupling of flagellin expression to flagellar assembly by preventing expression of the flagellin genes when a component of the middle class of proteins is defective. It negatively regulates flagellar genes by inhibiting the activity of FliA by directly binding to FliA.</text>
</comment>
<evidence type="ECO:0000256" key="1">
    <source>
        <dbReference type="ARBA" id="ARBA00005322"/>
    </source>
</evidence>
<dbReference type="SUPFAM" id="SSF101498">
    <property type="entry name" value="Anti-sigma factor FlgM"/>
    <property type="match status" value="1"/>
</dbReference>
<keyword evidence="5" id="KW-0805">Transcription regulation</keyword>
<evidence type="ECO:0000313" key="11">
    <source>
        <dbReference type="Proteomes" id="UP000318681"/>
    </source>
</evidence>
<reference evidence="10 11" key="1">
    <citation type="submission" date="2019-07" db="EMBL/GenBank/DDBJ databases">
        <title>Sphingomonas solaris sp. nov., isolated from a solar panel from Boston, Massachusetts.</title>
        <authorList>
            <person name="Tanner K."/>
            <person name="Pascual J."/>
            <person name="Mancuso C."/>
            <person name="Pereto J."/>
            <person name="Khalil A."/>
            <person name="Vilanova C."/>
        </authorList>
    </citation>
    <scope>NUCLEOTIDE SEQUENCE [LARGE SCALE GENOMIC DNA]</scope>
    <source>
        <strain evidence="10 11">R4DWN</strain>
    </source>
</reference>
<dbReference type="Pfam" id="PF04316">
    <property type="entry name" value="FlgM"/>
    <property type="match status" value="1"/>
</dbReference>
<keyword evidence="10" id="KW-0282">Flagellum</keyword>
<dbReference type="NCBIfam" id="TIGR03824">
    <property type="entry name" value="FlgM_jcvi"/>
    <property type="match status" value="1"/>
</dbReference>
<dbReference type="InterPro" id="IPR031316">
    <property type="entry name" value="FlgM_C"/>
</dbReference>
<keyword evidence="3" id="KW-0678">Repressor</keyword>
<evidence type="ECO:0000259" key="9">
    <source>
        <dbReference type="Pfam" id="PF04316"/>
    </source>
</evidence>